<dbReference type="RefSeq" id="WP_085072165.1">
    <property type="nucleotide sequence ID" value="NZ_CP019706.1"/>
</dbReference>
<reference evidence="2 3" key="1">
    <citation type="submission" date="2017-02" db="EMBL/GenBank/DDBJ databases">
        <title>Complete genome sequence of the drought resistance-promoting endophyte Pantoea alhagi LTYR-11Z.</title>
        <authorList>
            <person name="Zhang L."/>
        </authorList>
    </citation>
    <scope>NUCLEOTIDE SEQUENCE [LARGE SCALE GENOMIC DNA]</scope>
    <source>
        <strain evidence="2 3">LTYR-11Z</strain>
    </source>
</reference>
<dbReference type="InterPro" id="IPR009683">
    <property type="entry name" value="Extensin-like_C"/>
</dbReference>
<proteinExistence type="predicted"/>
<evidence type="ECO:0000313" key="2">
    <source>
        <dbReference type="EMBL" id="ARJ44122.1"/>
    </source>
</evidence>
<name>A0A1W6BAK9_9GAMM</name>
<feature type="domain" description="Extensin-like C-terminal" evidence="1">
    <location>
        <begin position="58"/>
        <end position="232"/>
    </location>
</feature>
<dbReference type="STRING" id="1891675.B1H58_20110"/>
<gene>
    <name evidence="2" type="ORF">B1H58_20110</name>
</gene>
<protein>
    <submittedName>
        <fullName evidence="2">Extensin</fullName>
    </submittedName>
</protein>
<evidence type="ECO:0000313" key="3">
    <source>
        <dbReference type="Proteomes" id="UP000192900"/>
    </source>
</evidence>
<organism evidence="2 3">
    <name type="scientific">Pantoea alhagi</name>
    <dbReference type="NCBI Taxonomy" id="1891675"/>
    <lineage>
        <taxon>Bacteria</taxon>
        <taxon>Pseudomonadati</taxon>
        <taxon>Pseudomonadota</taxon>
        <taxon>Gammaproteobacteria</taxon>
        <taxon>Enterobacterales</taxon>
        <taxon>Erwiniaceae</taxon>
        <taxon>Pantoea</taxon>
    </lineage>
</organism>
<dbReference type="AlphaFoldDB" id="A0A1W6BAK9"/>
<accession>A0A1W6BAK9</accession>
<dbReference type="KEGG" id="palh:B1H58_20110"/>
<dbReference type="Pfam" id="PF06904">
    <property type="entry name" value="Extensin-like_C"/>
    <property type="match status" value="1"/>
</dbReference>
<evidence type="ECO:0000259" key="1">
    <source>
        <dbReference type="Pfam" id="PF06904"/>
    </source>
</evidence>
<sequence>MKTMAIVLIIILAALAGMPWLQRHLPSHWDPFRPLEVTDAPGPITRYKLQRLRNDPAACLSVLQRAREAGFISFTQPPAMKGACPLEKPIRIQRFARITLSSSFLASCPLAVSSTMFVIQANQIALTSPLKSPLERIEHVGSYACRNIYHRAQGRLSEHATADAWDITAFRLANGTRISVGRDWHRTGEASALLHRWFDSSCTWFGNALGPNYNAAHASHFHLGMRGYMLCR</sequence>
<dbReference type="Proteomes" id="UP000192900">
    <property type="component" value="Chromosome"/>
</dbReference>
<dbReference type="EMBL" id="CP019706">
    <property type="protein sequence ID" value="ARJ44122.1"/>
    <property type="molecule type" value="Genomic_DNA"/>
</dbReference>
<keyword evidence="3" id="KW-1185">Reference proteome</keyword>